<dbReference type="CDD" id="cd00170">
    <property type="entry name" value="SEC14"/>
    <property type="match status" value="1"/>
</dbReference>
<dbReference type="AlphaFoldDB" id="A0A078BDR3"/>
<dbReference type="PANTHER" id="PTHR46818:SF1">
    <property type="entry name" value="CHROMOSOME UNDETERMINED SCAFFOLD_125, WHOLE GENOME SHOTGUN SEQUENCE"/>
    <property type="match status" value="1"/>
</dbReference>
<sequence>MFQDFQEIQSIQDKASQDELNKLVLENQEKLEQLRRIQVVQNMYFNSLSILETQPQQERSIQTQYQFEQDIMVESTASTEDFLNPQRWPTDEIRARYIPQEAYVFEPAPEDALIRIDKCQQRMIFHKSMQYLPEEQKYYDDFQKYLTTNNLVLPEGYDDDEMMVQRFLEGNQWKFKECYESILVHQRFLNSFPTELNAFKLYEEELNKGYCYVYKRDKSFRPIFVLNVAKLKQCKIPHEQVLQMSTYFVQYLITRALIPGKIENWLSIVDMKGVGITEIPKNLMKAITKPLQTLFKGRLYRLHVINAQWTIKIVWKVVKKVVDPFTVKKFVICDDQPIKELSKLIDLNNLEKRFGGNLDDKTDNFFPPQLI</sequence>
<dbReference type="OMA" id="CYESILV"/>
<dbReference type="SUPFAM" id="SSF52087">
    <property type="entry name" value="CRAL/TRIO domain"/>
    <property type="match status" value="1"/>
</dbReference>
<keyword evidence="3" id="KW-1185">Reference proteome</keyword>
<evidence type="ECO:0000259" key="1">
    <source>
        <dbReference type="PROSITE" id="PS50191"/>
    </source>
</evidence>
<dbReference type="Gene3D" id="3.40.525.10">
    <property type="entry name" value="CRAL-TRIO lipid binding domain"/>
    <property type="match status" value="1"/>
</dbReference>
<evidence type="ECO:0000313" key="2">
    <source>
        <dbReference type="EMBL" id="CDW91317.1"/>
    </source>
</evidence>
<dbReference type="PANTHER" id="PTHR46818">
    <property type="entry name" value="DOMAIN-CONTAINING PROTEIN, PUTATIVE-RELATED"/>
    <property type="match status" value="1"/>
</dbReference>
<dbReference type="InterPro" id="IPR036865">
    <property type="entry name" value="CRAL-TRIO_dom_sf"/>
</dbReference>
<gene>
    <name evidence="2" type="primary">Contig6408.g6855</name>
    <name evidence="2" type="ORF">STYLEM_20471</name>
</gene>
<accession>A0A078BDR3</accession>
<feature type="domain" description="CRAL-TRIO" evidence="1">
    <location>
        <begin position="195"/>
        <end position="362"/>
    </location>
</feature>
<name>A0A078BDR3_STYLE</name>
<proteinExistence type="predicted"/>
<dbReference type="InParanoid" id="A0A078BDR3"/>
<reference evidence="2 3" key="1">
    <citation type="submission" date="2014-06" db="EMBL/GenBank/DDBJ databases">
        <authorList>
            <person name="Swart Estienne"/>
        </authorList>
    </citation>
    <scope>NUCLEOTIDE SEQUENCE [LARGE SCALE GENOMIC DNA]</scope>
    <source>
        <strain evidence="2 3">130c</strain>
    </source>
</reference>
<dbReference type="OrthoDB" id="75724at2759"/>
<organism evidence="2 3">
    <name type="scientific">Stylonychia lemnae</name>
    <name type="common">Ciliate</name>
    <dbReference type="NCBI Taxonomy" id="5949"/>
    <lineage>
        <taxon>Eukaryota</taxon>
        <taxon>Sar</taxon>
        <taxon>Alveolata</taxon>
        <taxon>Ciliophora</taxon>
        <taxon>Intramacronucleata</taxon>
        <taxon>Spirotrichea</taxon>
        <taxon>Stichotrichia</taxon>
        <taxon>Sporadotrichida</taxon>
        <taxon>Oxytrichidae</taxon>
        <taxon>Stylonychinae</taxon>
        <taxon>Stylonychia</taxon>
    </lineage>
</organism>
<dbReference type="Pfam" id="PF00650">
    <property type="entry name" value="CRAL_TRIO"/>
    <property type="match status" value="1"/>
</dbReference>
<protein>
    <recommendedName>
        <fullName evidence="1">CRAL-TRIO domain-containing protein</fullName>
    </recommendedName>
</protein>
<evidence type="ECO:0000313" key="3">
    <source>
        <dbReference type="Proteomes" id="UP000039865"/>
    </source>
</evidence>
<dbReference type="SMART" id="SM00516">
    <property type="entry name" value="SEC14"/>
    <property type="match status" value="1"/>
</dbReference>
<dbReference type="PROSITE" id="PS50191">
    <property type="entry name" value="CRAL_TRIO"/>
    <property type="match status" value="1"/>
</dbReference>
<dbReference type="Proteomes" id="UP000039865">
    <property type="component" value="Unassembled WGS sequence"/>
</dbReference>
<dbReference type="InterPro" id="IPR001251">
    <property type="entry name" value="CRAL-TRIO_dom"/>
</dbReference>
<dbReference type="EMBL" id="CCKQ01019296">
    <property type="protein sequence ID" value="CDW91317.1"/>
    <property type="molecule type" value="Genomic_DNA"/>
</dbReference>